<dbReference type="AlphaFoldDB" id="E9GQD9"/>
<sequence>MSPVEQDGQLDIRHTLKTSSTKETQRNRKQVNTKPSVPTSNVAAEQETEKVHKEAQENVQKNSRKYFHSKPNVTARSLGKKRRKS</sequence>
<dbReference type="HOGENOM" id="CLU_2514955_0_0_1"/>
<dbReference type="KEGG" id="dpx:DAPPUDRAFT_246393"/>
<accession>E9GQD9</accession>
<evidence type="ECO:0000313" key="2">
    <source>
        <dbReference type="EMBL" id="EFX78358.1"/>
    </source>
</evidence>
<feature type="compositionally biased region" description="Basic and acidic residues" evidence="1">
    <location>
        <begin position="47"/>
        <end position="56"/>
    </location>
</feature>
<dbReference type="EMBL" id="GL732558">
    <property type="protein sequence ID" value="EFX78358.1"/>
    <property type="molecule type" value="Genomic_DNA"/>
</dbReference>
<evidence type="ECO:0000313" key="3">
    <source>
        <dbReference type="Proteomes" id="UP000000305"/>
    </source>
</evidence>
<reference evidence="2 3" key="1">
    <citation type="journal article" date="2011" name="Science">
        <title>The ecoresponsive genome of Daphnia pulex.</title>
        <authorList>
            <person name="Colbourne J.K."/>
            <person name="Pfrender M.E."/>
            <person name="Gilbert D."/>
            <person name="Thomas W.K."/>
            <person name="Tucker A."/>
            <person name="Oakley T.H."/>
            <person name="Tokishita S."/>
            <person name="Aerts A."/>
            <person name="Arnold G.J."/>
            <person name="Basu M.K."/>
            <person name="Bauer D.J."/>
            <person name="Caceres C.E."/>
            <person name="Carmel L."/>
            <person name="Casola C."/>
            <person name="Choi J.H."/>
            <person name="Detter J.C."/>
            <person name="Dong Q."/>
            <person name="Dusheyko S."/>
            <person name="Eads B.D."/>
            <person name="Frohlich T."/>
            <person name="Geiler-Samerotte K.A."/>
            <person name="Gerlach D."/>
            <person name="Hatcher P."/>
            <person name="Jogdeo S."/>
            <person name="Krijgsveld J."/>
            <person name="Kriventseva E.V."/>
            <person name="Kultz D."/>
            <person name="Laforsch C."/>
            <person name="Lindquist E."/>
            <person name="Lopez J."/>
            <person name="Manak J.R."/>
            <person name="Muller J."/>
            <person name="Pangilinan J."/>
            <person name="Patwardhan R.P."/>
            <person name="Pitluck S."/>
            <person name="Pritham E.J."/>
            <person name="Rechtsteiner A."/>
            <person name="Rho M."/>
            <person name="Rogozin I.B."/>
            <person name="Sakarya O."/>
            <person name="Salamov A."/>
            <person name="Schaack S."/>
            <person name="Shapiro H."/>
            <person name="Shiga Y."/>
            <person name="Skalitzky C."/>
            <person name="Smith Z."/>
            <person name="Souvorov A."/>
            <person name="Sung W."/>
            <person name="Tang Z."/>
            <person name="Tsuchiya D."/>
            <person name="Tu H."/>
            <person name="Vos H."/>
            <person name="Wang M."/>
            <person name="Wolf Y.I."/>
            <person name="Yamagata H."/>
            <person name="Yamada T."/>
            <person name="Ye Y."/>
            <person name="Shaw J.R."/>
            <person name="Andrews J."/>
            <person name="Crease T.J."/>
            <person name="Tang H."/>
            <person name="Lucas S.M."/>
            <person name="Robertson H.M."/>
            <person name="Bork P."/>
            <person name="Koonin E.V."/>
            <person name="Zdobnov E.M."/>
            <person name="Grigoriev I.V."/>
            <person name="Lynch M."/>
            <person name="Boore J.L."/>
        </authorList>
    </citation>
    <scope>NUCLEOTIDE SEQUENCE [LARGE SCALE GENOMIC DNA]</scope>
</reference>
<protein>
    <submittedName>
        <fullName evidence="2">Uncharacterized protein</fullName>
    </submittedName>
</protein>
<name>E9GQD9_DAPPU</name>
<keyword evidence="3" id="KW-1185">Reference proteome</keyword>
<gene>
    <name evidence="2" type="ORF">DAPPUDRAFT_246393</name>
</gene>
<feature type="region of interest" description="Disordered" evidence="1">
    <location>
        <begin position="1"/>
        <end position="85"/>
    </location>
</feature>
<dbReference type="InParanoid" id="E9GQD9"/>
<organism evidence="2 3">
    <name type="scientific">Daphnia pulex</name>
    <name type="common">Water flea</name>
    <dbReference type="NCBI Taxonomy" id="6669"/>
    <lineage>
        <taxon>Eukaryota</taxon>
        <taxon>Metazoa</taxon>
        <taxon>Ecdysozoa</taxon>
        <taxon>Arthropoda</taxon>
        <taxon>Crustacea</taxon>
        <taxon>Branchiopoda</taxon>
        <taxon>Diplostraca</taxon>
        <taxon>Cladocera</taxon>
        <taxon>Anomopoda</taxon>
        <taxon>Daphniidae</taxon>
        <taxon>Daphnia</taxon>
    </lineage>
</organism>
<proteinExistence type="predicted"/>
<feature type="compositionally biased region" description="Polar residues" evidence="1">
    <location>
        <begin position="30"/>
        <end position="43"/>
    </location>
</feature>
<evidence type="ECO:0000256" key="1">
    <source>
        <dbReference type="SAM" id="MobiDB-lite"/>
    </source>
</evidence>
<dbReference type="Proteomes" id="UP000000305">
    <property type="component" value="Unassembled WGS sequence"/>
</dbReference>